<keyword evidence="1" id="KW-0812">Transmembrane</keyword>
<dbReference type="RefSeq" id="WP_138788611.1">
    <property type="nucleotide sequence ID" value="NZ_JBHTGQ010000041.1"/>
</dbReference>
<sequence>MKRVYDSISPGQLLLLLAGDLIVLVVFVMIGRSDHGMSFSIWQSIVTAFPFMLAWIPIAWLTGAYRARAFAAGVGSALARALLASAIAIPVGLLLRTILYDKELFTSFFIVTMVFLTLFMLIWRGLFAAVARRFGP</sequence>
<name>A0ABW2V6S8_9BACL</name>
<evidence type="ECO:0000256" key="1">
    <source>
        <dbReference type="SAM" id="Phobius"/>
    </source>
</evidence>
<dbReference type="Proteomes" id="UP001596528">
    <property type="component" value="Unassembled WGS sequence"/>
</dbReference>
<keyword evidence="1" id="KW-1133">Transmembrane helix</keyword>
<comment type="caution">
    <text evidence="2">The sequence shown here is derived from an EMBL/GenBank/DDBJ whole genome shotgun (WGS) entry which is preliminary data.</text>
</comment>
<accession>A0ABW2V6S8</accession>
<feature type="transmembrane region" description="Helical" evidence="1">
    <location>
        <begin position="104"/>
        <end position="123"/>
    </location>
</feature>
<protein>
    <submittedName>
        <fullName evidence="2">DUF3054 domain-containing protein</fullName>
    </submittedName>
</protein>
<dbReference type="InterPro" id="IPR021414">
    <property type="entry name" value="DUF3054"/>
</dbReference>
<feature type="transmembrane region" description="Helical" evidence="1">
    <location>
        <begin position="42"/>
        <end position="65"/>
    </location>
</feature>
<feature type="transmembrane region" description="Helical" evidence="1">
    <location>
        <begin position="12"/>
        <end position="30"/>
    </location>
</feature>
<proteinExistence type="predicted"/>
<dbReference type="Pfam" id="PF11255">
    <property type="entry name" value="DUF3054"/>
    <property type="match status" value="1"/>
</dbReference>
<dbReference type="PANTHER" id="PTHR35283:SF3">
    <property type="entry name" value="T12C22.21 PROTEIN"/>
    <property type="match status" value="1"/>
</dbReference>
<organism evidence="2 3">
    <name type="scientific">Paenibacillus thermoaerophilus</name>
    <dbReference type="NCBI Taxonomy" id="1215385"/>
    <lineage>
        <taxon>Bacteria</taxon>
        <taxon>Bacillati</taxon>
        <taxon>Bacillota</taxon>
        <taxon>Bacilli</taxon>
        <taxon>Bacillales</taxon>
        <taxon>Paenibacillaceae</taxon>
        <taxon>Paenibacillus</taxon>
    </lineage>
</organism>
<reference evidence="3" key="1">
    <citation type="journal article" date="2019" name="Int. J. Syst. Evol. Microbiol.">
        <title>The Global Catalogue of Microorganisms (GCM) 10K type strain sequencing project: providing services to taxonomists for standard genome sequencing and annotation.</title>
        <authorList>
            <consortium name="The Broad Institute Genomics Platform"/>
            <consortium name="The Broad Institute Genome Sequencing Center for Infectious Disease"/>
            <person name="Wu L."/>
            <person name="Ma J."/>
        </authorList>
    </citation>
    <scope>NUCLEOTIDE SEQUENCE [LARGE SCALE GENOMIC DNA]</scope>
    <source>
        <strain evidence="3">JCM 18657</strain>
    </source>
</reference>
<keyword evidence="1" id="KW-0472">Membrane</keyword>
<evidence type="ECO:0000313" key="2">
    <source>
        <dbReference type="EMBL" id="MFC7751268.1"/>
    </source>
</evidence>
<dbReference type="PANTHER" id="PTHR35283">
    <property type="entry name" value="T12C22.21 PROTEIN"/>
    <property type="match status" value="1"/>
</dbReference>
<evidence type="ECO:0000313" key="3">
    <source>
        <dbReference type="Proteomes" id="UP001596528"/>
    </source>
</evidence>
<feature type="transmembrane region" description="Helical" evidence="1">
    <location>
        <begin position="77"/>
        <end position="98"/>
    </location>
</feature>
<gene>
    <name evidence="2" type="ORF">ACFQWB_15210</name>
</gene>
<dbReference type="EMBL" id="JBHTGQ010000041">
    <property type="protein sequence ID" value="MFC7751268.1"/>
    <property type="molecule type" value="Genomic_DNA"/>
</dbReference>
<keyword evidence="3" id="KW-1185">Reference proteome</keyword>